<name>A0A2G8L9P5_STIJA</name>
<dbReference type="SMART" id="SM00147">
    <property type="entry name" value="RasGEF"/>
    <property type="match status" value="1"/>
</dbReference>
<dbReference type="InterPro" id="IPR008937">
    <property type="entry name" value="Ras-like_GEF"/>
</dbReference>
<evidence type="ECO:0000259" key="3">
    <source>
        <dbReference type="PROSITE" id="PS50009"/>
    </source>
</evidence>
<evidence type="ECO:0000256" key="2">
    <source>
        <dbReference type="PROSITE-ProRule" id="PRU00168"/>
    </source>
</evidence>
<dbReference type="Pfam" id="PF00617">
    <property type="entry name" value="RasGEF"/>
    <property type="match status" value="1"/>
</dbReference>
<dbReference type="PANTHER" id="PTHR23113:SF252">
    <property type="entry name" value="RAS GUANYL-RELEASING PROTEIN 3"/>
    <property type="match status" value="1"/>
</dbReference>
<dbReference type="AlphaFoldDB" id="A0A2G8L9P5"/>
<dbReference type="InterPro" id="IPR023578">
    <property type="entry name" value="Ras_GEF_dom_sf"/>
</dbReference>
<dbReference type="Proteomes" id="UP000230750">
    <property type="component" value="Unassembled WGS sequence"/>
</dbReference>
<keyword evidence="1 2" id="KW-0344">Guanine-nucleotide releasing factor</keyword>
<protein>
    <submittedName>
        <fullName evidence="4">Putative ras guanyl-releasing protein 3 isoform X5</fullName>
    </submittedName>
</protein>
<proteinExistence type="predicted"/>
<dbReference type="PANTHER" id="PTHR23113">
    <property type="entry name" value="GUANINE NUCLEOTIDE EXCHANGE FACTOR"/>
    <property type="match status" value="1"/>
</dbReference>
<dbReference type="GO" id="GO:0005085">
    <property type="term" value="F:guanyl-nucleotide exchange factor activity"/>
    <property type="evidence" value="ECO:0007669"/>
    <property type="project" value="UniProtKB-KW"/>
</dbReference>
<dbReference type="Gene3D" id="1.10.840.10">
    <property type="entry name" value="Ras guanine-nucleotide exchange factors catalytic domain"/>
    <property type="match status" value="1"/>
</dbReference>
<dbReference type="GO" id="GO:0007265">
    <property type="term" value="P:Ras protein signal transduction"/>
    <property type="evidence" value="ECO:0007669"/>
    <property type="project" value="TreeGrafter"/>
</dbReference>
<dbReference type="SUPFAM" id="SSF48366">
    <property type="entry name" value="Ras GEF"/>
    <property type="match status" value="1"/>
</dbReference>
<evidence type="ECO:0000313" key="4">
    <source>
        <dbReference type="EMBL" id="PIK56925.1"/>
    </source>
</evidence>
<dbReference type="GO" id="GO:0005886">
    <property type="term" value="C:plasma membrane"/>
    <property type="evidence" value="ECO:0007669"/>
    <property type="project" value="TreeGrafter"/>
</dbReference>
<dbReference type="InterPro" id="IPR001895">
    <property type="entry name" value="RASGEF_cat_dom"/>
</dbReference>
<gene>
    <name evidence="4" type="ORF">BSL78_06188</name>
</gene>
<dbReference type="OrthoDB" id="74314at2759"/>
<dbReference type="InterPro" id="IPR036964">
    <property type="entry name" value="RASGEF_cat_dom_sf"/>
</dbReference>
<sequence>MRVISVRHPSARTNRKVSLVFNRVEPKELADHLTYLEYKIFRRVNFGDLKSYALTGHLRDNLKLERSIGLFNGISQWIQCMVLSRHTPRQRAEVITKFVEVAKRLRRLKNFNTLMAVVGGLTHSCLARLRQSYAHVSSETQKTISEMTELLTSASNFTSYRKALQEAKGFKIPIL</sequence>
<dbReference type="STRING" id="307972.A0A2G8L9P5"/>
<evidence type="ECO:0000256" key="1">
    <source>
        <dbReference type="ARBA" id="ARBA00022658"/>
    </source>
</evidence>
<organism evidence="4 5">
    <name type="scientific">Stichopus japonicus</name>
    <name type="common">Sea cucumber</name>
    <dbReference type="NCBI Taxonomy" id="307972"/>
    <lineage>
        <taxon>Eukaryota</taxon>
        <taxon>Metazoa</taxon>
        <taxon>Echinodermata</taxon>
        <taxon>Eleutherozoa</taxon>
        <taxon>Echinozoa</taxon>
        <taxon>Holothuroidea</taxon>
        <taxon>Aspidochirotacea</taxon>
        <taxon>Aspidochirotida</taxon>
        <taxon>Stichopodidae</taxon>
        <taxon>Apostichopus</taxon>
    </lineage>
</organism>
<keyword evidence="5" id="KW-1185">Reference proteome</keyword>
<accession>A0A2G8L9P5</accession>
<comment type="caution">
    <text evidence="4">The sequence shown here is derived from an EMBL/GenBank/DDBJ whole genome shotgun (WGS) entry which is preliminary data.</text>
</comment>
<dbReference type="EMBL" id="MRZV01000160">
    <property type="protein sequence ID" value="PIK56925.1"/>
    <property type="molecule type" value="Genomic_DNA"/>
</dbReference>
<dbReference type="PROSITE" id="PS50009">
    <property type="entry name" value="RASGEF_CAT"/>
    <property type="match status" value="1"/>
</dbReference>
<feature type="domain" description="Ras-GEF" evidence="3">
    <location>
        <begin position="25"/>
        <end position="175"/>
    </location>
</feature>
<reference evidence="4 5" key="1">
    <citation type="journal article" date="2017" name="PLoS Biol.">
        <title>The sea cucumber genome provides insights into morphological evolution and visceral regeneration.</title>
        <authorList>
            <person name="Zhang X."/>
            <person name="Sun L."/>
            <person name="Yuan J."/>
            <person name="Sun Y."/>
            <person name="Gao Y."/>
            <person name="Zhang L."/>
            <person name="Li S."/>
            <person name="Dai H."/>
            <person name="Hamel J.F."/>
            <person name="Liu C."/>
            <person name="Yu Y."/>
            <person name="Liu S."/>
            <person name="Lin W."/>
            <person name="Guo K."/>
            <person name="Jin S."/>
            <person name="Xu P."/>
            <person name="Storey K.B."/>
            <person name="Huan P."/>
            <person name="Zhang T."/>
            <person name="Zhou Y."/>
            <person name="Zhang J."/>
            <person name="Lin C."/>
            <person name="Li X."/>
            <person name="Xing L."/>
            <person name="Huo D."/>
            <person name="Sun M."/>
            <person name="Wang L."/>
            <person name="Mercier A."/>
            <person name="Li F."/>
            <person name="Yang H."/>
            <person name="Xiang J."/>
        </authorList>
    </citation>
    <scope>NUCLEOTIDE SEQUENCE [LARGE SCALE GENOMIC DNA]</scope>
    <source>
        <strain evidence="4">Shaxun</strain>
        <tissue evidence="4">Muscle</tissue>
    </source>
</reference>
<evidence type="ECO:0000313" key="5">
    <source>
        <dbReference type="Proteomes" id="UP000230750"/>
    </source>
</evidence>